<gene>
    <name evidence="2" type="ORF">AJ80_00619</name>
</gene>
<dbReference type="EMBL" id="PDNA01000005">
    <property type="protein sequence ID" value="PGH27606.1"/>
    <property type="molecule type" value="Genomic_DNA"/>
</dbReference>
<feature type="compositionally biased region" description="Low complexity" evidence="1">
    <location>
        <begin position="213"/>
        <end position="222"/>
    </location>
</feature>
<proteinExistence type="predicted"/>
<feature type="compositionally biased region" description="Low complexity" evidence="1">
    <location>
        <begin position="33"/>
        <end position="45"/>
    </location>
</feature>
<feature type="region of interest" description="Disordered" evidence="1">
    <location>
        <begin position="211"/>
        <end position="240"/>
    </location>
</feature>
<feature type="compositionally biased region" description="Polar residues" evidence="1">
    <location>
        <begin position="72"/>
        <end position="88"/>
    </location>
</feature>
<feature type="compositionally biased region" description="Basic and acidic residues" evidence="1">
    <location>
        <begin position="46"/>
        <end position="61"/>
    </location>
</feature>
<evidence type="ECO:0000313" key="3">
    <source>
        <dbReference type="Proteomes" id="UP000224634"/>
    </source>
</evidence>
<keyword evidence="3" id="KW-1185">Reference proteome</keyword>
<sequence length="466" mass="52005">MTLAPKACSTRARSSKGKRTETDINGVNGAGPSSGVDSAPDVSVDPDNRELNTEAEKEKSQHKQRVVEPTPVSRTTTDFSPQPAQPTAASGPPRRDTKVILVAHIYGGEREVDSIVQLIDIEQPIPFHFLQTQIRVKARLWASQHNKIMQYARCKAIVAADMRVISMLLVKDEDWAAVMSTIVSWRDLKATYVDLKVHAYFTVENAPTPLPRPTTLAAPPAASGSPKRKEIPNPLASERPAKSIRFEGPQFIPPATITTTTSTTTTPTPTNQLAITPLPENKTPIATIRQRIQNQWPCDGIATCANFPTKDAICWKWLDGSHIPINSGDLQTWADEIDRGITTIYQPSNTLLARWSQKGHHQLVVGTNPHNAQPQRIRTAFDMGSHAGLVFDAYFQWLTQKRPCRATLIQEAKHILLREGYEYDQLRDLSMEDASLLDIGLGIRSMIREDRRDRDWVRRLERILAA</sequence>
<comment type="caution">
    <text evidence="2">The sequence shown here is derived from an EMBL/GenBank/DDBJ whole genome shotgun (WGS) entry which is preliminary data.</text>
</comment>
<name>A0A2B7Z102_POLH7</name>
<organism evidence="2 3">
    <name type="scientific">Polytolypa hystricis (strain UAMH7299)</name>
    <dbReference type="NCBI Taxonomy" id="1447883"/>
    <lineage>
        <taxon>Eukaryota</taxon>
        <taxon>Fungi</taxon>
        <taxon>Dikarya</taxon>
        <taxon>Ascomycota</taxon>
        <taxon>Pezizomycotina</taxon>
        <taxon>Eurotiomycetes</taxon>
        <taxon>Eurotiomycetidae</taxon>
        <taxon>Onygenales</taxon>
        <taxon>Onygenales incertae sedis</taxon>
        <taxon>Polytolypa</taxon>
    </lineage>
</organism>
<evidence type="ECO:0000256" key="1">
    <source>
        <dbReference type="SAM" id="MobiDB-lite"/>
    </source>
</evidence>
<reference evidence="2 3" key="1">
    <citation type="submission" date="2017-10" db="EMBL/GenBank/DDBJ databases">
        <title>Comparative genomics in systemic dimorphic fungi from Ajellomycetaceae.</title>
        <authorList>
            <person name="Munoz J.F."/>
            <person name="Mcewen J.G."/>
            <person name="Clay O.K."/>
            <person name="Cuomo C.A."/>
        </authorList>
    </citation>
    <scope>NUCLEOTIDE SEQUENCE [LARGE SCALE GENOMIC DNA]</scope>
    <source>
        <strain evidence="2 3">UAMH7299</strain>
    </source>
</reference>
<accession>A0A2B7Z102</accession>
<feature type="compositionally biased region" description="Low complexity" evidence="1">
    <location>
        <begin position="255"/>
        <end position="270"/>
    </location>
</feature>
<feature type="region of interest" description="Disordered" evidence="1">
    <location>
        <begin position="255"/>
        <end position="277"/>
    </location>
</feature>
<dbReference type="Proteomes" id="UP000224634">
    <property type="component" value="Unassembled WGS sequence"/>
</dbReference>
<evidence type="ECO:0000313" key="2">
    <source>
        <dbReference type="EMBL" id="PGH27606.1"/>
    </source>
</evidence>
<feature type="region of interest" description="Disordered" evidence="1">
    <location>
        <begin position="1"/>
        <end position="94"/>
    </location>
</feature>
<protein>
    <submittedName>
        <fullName evidence="2">Uncharacterized protein</fullName>
    </submittedName>
</protein>
<dbReference type="STRING" id="1447883.A0A2B7Z102"/>
<dbReference type="AlphaFoldDB" id="A0A2B7Z102"/>